<organism evidence="9">
    <name type="scientific">Homalodisca liturata</name>
    <dbReference type="NCBI Taxonomy" id="320908"/>
    <lineage>
        <taxon>Eukaryota</taxon>
        <taxon>Metazoa</taxon>
        <taxon>Ecdysozoa</taxon>
        <taxon>Arthropoda</taxon>
        <taxon>Hexapoda</taxon>
        <taxon>Insecta</taxon>
        <taxon>Pterygota</taxon>
        <taxon>Neoptera</taxon>
        <taxon>Paraneoptera</taxon>
        <taxon>Hemiptera</taxon>
        <taxon>Auchenorrhyncha</taxon>
        <taxon>Membracoidea</taxon>
        <taxon>Cicadellidae</taxon>
        <taxon>Cicadellinae</taxon>
        <taxon>Proconiini</taxon>
        <taxon>Homalodisca</taxon>
    </lineage>
</organism>
<dbReference type="GO" id="GO:0032958">
    <property type="term" value="P:inositol phosphate biosynthetic process"/>
    <property type="evidence" value="ECO:0007669"/>
    <property type="project" value="InterPro"/>
</dbReference>
<gene>
    <name evidence="9" type="ORF">g.7425</name>
</gene>
<evidence type="ECO:0000256" key="8">
    <source>
        <dbReference type="RuleBase" id="RU363090"/>
    </source>
</evidence>
<dbReference type="PANTHER" id="PTHR12400:SF51">
    <property type="entry name" value="INOSITOL POLYPHOSPHATE MULTIKINASE"/>
    <property type="match status" value="1"/>
</dbReference>
<dbReference type="GO" id="GO:0005524">
    <property type="term" value="F:ATP binding"/>
    <property type="evidence" value="ECO:0007669"/>
    <property type="project" value="UniProtKB-KW"/>
</dbReference>
<proteinExistence type="inferred from homology"/>
<dbReference type="Pfam" id="PF03770">
    <property type="entry name" value="IPK"/>
    <property type="match status" value="1"/>
</dbReference>
<dbReference type="InterPro" id="IPR005522">
    <property type="entry name" value="IPK"/>
</dbReference>
<evidence type="ECO:0000256" key="3">
    <source>
        <dbReference type="ARBA" id="ARBA00022741"/>
    </source>
</evidence>
<dbReference type="Gene3D" id="3.30.470.160">
    <property type="entry name" value="Inositol polyphosphate kinase"/>
    <property type="match status" value="1"/>
</dbReference>
<dbReference type="EMBL" id="GECU01001733">
    <property type="protein sequence ID" value="JAT05974.1"/>
    <property type="molecule type" value="Transcribed_RNA"/>
</dbReference>
<dbReference type="InterPro" id="IPR038286">
    <property type="entry name" value="IPK_sf"/>
</dbReference>
<comment type="catalytic activity">
    <reaction evidence="6">
        <text>1D-myo-inositol 1,4,5-trisphosphate + 2 ATP = 1D-myo-inositol 1,3,4,5,6-pentakisphosphate + 2 ADP + 2 H(+)</text>
        <dbReference type="Rhea" id="RHEA:32359"/>
        <dbReference type="ChEBI" id="CHEBI:15378"/>
        <dbReference type="ChEBI" id="CHEBI:30616"/>
        <dbReference type="ChEBI" id="CHEBI:57733"/>
        <dbReference type="ChEBI" id="CHEBI:203600"/>
        <dbReference type="ChEBI" id="CHEBI:456216"/>
        <dbReference type="EC" id="2.7.1.151"/>
    </reaction>
</comment>
<evidence type="ECO:0000256" key="4">
    <source>
        <dbReference type="ARBA" id="ARBA00022777"/>
    </source>
</evidence>
<keyword evidence="5" id="KW-0067">ATP-binding</keyword>
<evidence type="ECO:0000256" key="2">
    <source>
        <dbReference type="ARBA" id="ARBA00022679"/>
    </source>
</evidence>
<evidence type="ECO:0000256" key="6">
    <source>
        <dbReference type="ARBA" id="ARBA00036164"/>
    </source>
</evidence>
<keyword evidence="3" id="KW-0547">Nucleotide-binding</keyword>
<protein>
    <recommendedName>
        <fullName evidence="8">Kinase</fullName>
        <ecNumber evidence="8">2.7.-.-</ecNumber>
    </recommendedName>
</protein>
<evidence type="ECO:0000313" key="9">
    <source>
        <dbReference type="EMBL" id="JAT05974.1"/>
    </source>
</evidence>
<name>A0A1B6K478_9HEMI</name>
<dbReference type="SUPFAM" id="SSF56104">
    <property type="entry name" value="SAICAR synthase-like"/>
    <property type="match status" value="1"/>
</dbReference>
<accession>A0A1B6K478</accession>
<dbReference type="GO" id="GO:0005737">
    <property type="term" value="C:cytoplasm"/>
    <property type="evidence" value="ECO:0007669"/>
    <property type="project" value="TreeGrafter"/>
</dbReference>
<sequence>GSRLSIVVTFTIETWMDRCATTMEARKSTLFELSKEIKSEFPQNVKPLENQVAGHSFKDGCSTIGMLKDEEGYVFKPINKPELGRREVLFYETVMNSELEVIKELKQFVPEYLGTVELAVNGINAQFLKLRNATRGYQKPCVMDVKIGRQTWEPGAPVSKQQREQAKYTQCKQQCGFCIPGFHVYNTKSGTTEKYGKDFGKNLSKENIPEVLTKFLNSASEQSKSVGEEMLEQLNRILSWWQYQRIYHIYSSSLLLTYDAEILRTPSDLPLCSNVRVILIDFAHVFPANNTLDLNYLNGLDSFVQIFSSVVNKL</sequence>
<evidence type="ECO:0000256" key="7">
    <source>
        <dbReference type="ARBA" id="ARBA00036525"/>
    </source>
</evidence>
<dbReference type="GO" id="GO:0005634">
    <property type="term" value="C:nucleus"/>
    <property type="evidence" value="ECO:0007669"/>
    <property type="project" value="TreeGrafter"/>
</dbReference>
<feature type="non-terminal residue" evidence="9">
    <location>
        <position position="1"/>
    </location>
</feature>
<keyword evidence="4 8" id="KW-0418">Kinase</keyword>
<dbReference type="PANTHER" id="PTHR12400">
    <property type="entry name" value="INOSITOL POLYPHOSPHATE KINASE"/>
    <property type="match status" value="1"/>
</dbReference>
<dbReference type="AlphaFoldDB" id="A0A1B6K478"/>
<comment type="catalytic activity">
    <reaction evidence="7">
        <text>1D-myo-inositol 1,3,4,6-tetrakisphosphate + ATP = 1D-myo-inositol 1,3,4,5,6-pentakisphosphate + ADP + H(+)</text>
        <dbReference type="Rhea" id="RHEA:12717"/>
        <dbReference type="ChEBI" id="CHEBI:15378"/>
        <dbReference type="ChEBI" id="CHEBI:30616"/>
        <dbReference type="ChEBI" id="CHEBI:57660"/>
        <dbReference type="ChEBI" id="CHEBI:57733"/>
        <dbReference type="ChEBI" id="CHEBI:456216"/>
        <dbReference type="EC" id="2.7.1.140"/>
    </reaction>
</comment>
<dbReference type="GO" id="GO:0008440">
    <property type="term" value="F:inositol-1,4,5-trisphosphate 3-kinase activity"/>
    <property type="evidence" value="ECO:0007669"/>
    <property type="project" value="TreeGrafter"/>
</dbReference>
<keyword evidence="2 8" id="KW-0808">Transferase</keyword>
<evidence type="ECO:0000256" key="5">
    <source>
        <dbReference type="ARBA" id="ARBA00022840"/>
    </source>
</evidence>
<dbReference type="GO" id="GO:0047326">
    <property type="term" value="F:inositol-1,3,4,6-tetrakisphosphate 5-kinase activity"/>
    <property type="evidence" value="ECO:0007669"/>
    <property type="project" value="RHEA"/>
</dbReference>
<reference evidence="9" key="1">
    <citation type="submission" date="2015-11" db="EMBL/GenBank/DDBJ databases">
        <title>De novo transcriptome assembly of four potential Pierce s Disease insect vectors from Arizona vineyards.</title>
        <authorList>
            <person name="Tassone E.E."/>
        </authorList>
    </citation>
    <scope>NUCLEOTIDE SEQUENCE</scope>
</reference>
<comment type="similarity">
    <text evidence="1 8">Belongs to the inositol phosphokinase (IPK) family.</text>
</comment>
<evidence type="ECO:0000256" key="1">
    <source>
        <dbReference type="ARBA" id="ARBA00007374"/>
    </source>
</evidence>
<dbReference type="EC" id="2.7.-.-" evidence="8"/>